<dbReference type="PROSITE" id="PS51039">
    <property type="entry name" value="ZF_AN1"/>
    <property type="match status" value="1"/>
</dbReference>
<evidence type="ECO:0000313" key="7">
    <source>
        <dbReference type="Proteomes" id="UP000001640"/>
    </source>
</evidence>
<dbReference type="eggNOG" id="KOG3183">
    <property type="taxonomic scope" value="Eukaryota"/>
</dbReference>
<dbReference type="Pfam" id="PF01428">
    <property type="entry name" value="zf-AN1"/>
    <property type="match status" value="1"/>
</dbReference>
<dbReference type="GO" id="GO:0005737">
    <property type="term" value="C:cytoplasm"/>
    <property type="evidence" value="ECO:0007669"/>
    <property type="project" value="TreeGrafter"/>
</dbReference>
<evidence type="ECO:0000259" key="5">
    <source>
        <dbReference type="PROSITE" id="PS51039"/>
    </source>
</evidence>
<dbReference type="GeneID" id="96904766"/>
<dbReference type="GO" id="GO:1903843">
    <property type="term" value="P:cellular response to arsenite ion"/>
    <property type="evidence" value="ECO:0007669"/>
    <property type="project" value="EnsemblFungi"/>
</dbReference>
<sequence length="272" mass="31271">MSAATEPRETGMLDVGTHCAFCRELDFLPFHCSGCDKDFCSNHRLRESHYCESLQQRQEEKPSSTSHVKVADNGGKFFKGLLPEKGYIRVNNVPNNSNNNTVPRKTEGRTIRSTLNNSALTKLKHFFQKNHNKQNKLQRMKIFKPNKIVELNNLKKLAKGDSKIPLSNRIYIWCYCVENGNDNKSAVFINKIWPLGRVLDYLAKQLNVKNINNSFKATTKEKLYLYKEEIVKAKTNESDEVNFHMVNLSGRASEELKDLDVIYLVRGEELPN</sequence>
<name>G0VI66_NAUCA</name>
<dbReference type="HOGENOM" id="CLU_052358_2_1_1"/>
<organism evidence="6 7">
    <name type="scientific">Naumovozyma castellii</name>
    <name type="common">Yeast</name>
    <name type="synonym">Saccharomyces castellii</name>
    <dbReference type="NCBI Taxonomy" id="27288"/>
    <lineage>
        <taxon>Eukaryota</taxon>
        <taxon>Fungi</taxon>
        <taxon>Dikarya</taxon>
        <taxon>Ascomycota</taxon>
        <taxon>Saccharomycotina</taxon>
        <taxon>Saccharomycetes</taxon>
        <taxon>Saccharomycetales</taxon>
        <taxon>Saccharomycetaceae</taxon>
        <taxon>Naumovozyma</taxon>
    </lineage>
</organism>
<dbReference type="AlphaFoldDB" id="G0VI66"/>
<dbReference type="Gene3D" id="4.10.1110.10">
    <property type="entry name" value="AN1-like Zinc finger"/>
    <property type="match status" value="1"/>
</dbReference>
<keyword evidence="2 4" id="KW-0863">Zinc-finger</keyword>
<dbReference type="InParanoid" id="G0VI66"/>
<dbReference type="OrthoDB" id="431929at2759"/>
<dbReference type="RefSeq" id="XP_003677453.1">
    <property type="nucleotide sequence ID" value="XM_003677405.1"/>
</dbReference>
<dbReference type="Proteomes" id="UP000001640">
    <property type="component" value="Chromosome 7"/>
</dbReference>
<reference key="2">
    <citation type="submission" date="2011-08" db="EMBL/GenBank/DDBJ databases">
        <title>Genome sequence of Naumovozyma castellii.</title>
        <authorList>
            <person name="Gordon J.L."/>
            <person name="Armisen D."/>
            <person name="Proux-Wera E."/>
            <person name="OhEigeartaigh S.S."/>
            <person name="Byrne K.P."/>
            <person name="Wolfe K.H."/>
        </authorList>
    </citation>
    <scope>NUCLEOTIDE SEQUENCE</scope>
    <source>
        <strain>Type strain:CBS 4309</strain>
    </source>
</reference>
<dbReference type="STRING" id="1064592.G0VI66"/>
<dbReference type="InterPro" id="IPR000058">
    <property type="entry name" value="Znf_AN1"/>
</dbReference>
<dbReference type="EMBL" id="HE576758">
    <property type="protein sequence ID" value="CCC71100.1"/>
    <property type="molecule type" value="Genomic_DNA"/>
</dbReference>
<dbReference type="GO" id="GO:0008270">
    <property type="term" value="F:zinc ion binding"/>
    <property type="evidence" value="ECO:0007669"/>
    <property type="project" value="UniProtKB-KW"/>
</dbReference>
<dbReference type="InterPro" id="IPR057358">
    <property type="entry name" value="UBL_ZFAND1-like"/>
</dbReference>
<evidence type="ECO:0000256" key="3">
    <source>
        <dbReference type="ARBA" id="ARBA00022833"/>
    </source>
</evidence>
<protein>
    <recommendedName>
        <fullName evidence="5">AN1-type domain-containing protein</fullName>
    </recommendedName>
</protein>
<feature type="domain" description="AN1-type" evidence="5">
    <location>
        <begin position="13"/>
        <end position="59"/>
    </location>
</feature>
<gene>
    <name evidence="6" type="primary">NCAS0G02130</name>
    <name evidence="6" type="ordered locus">NCAS_0G02130</name>
</gene>
<dbReference type="KEGG" id="ncs:NCAS_0G02130"/>
<evidence type="ECO:0000256" key="4">
    <source>
        <dbReference type="PROSITE-ProRule" id="PRU00449"/>
    </source>
</evidence>
<keyword evidence="3" id="KW-0862">Zinc</keyword>
<evidence type="ECO:0000313" key="6">
    <source>
        <dbReference type="EMBL" id="CCC71100.1"/>
    </source>
</evidence>
<dbReference type="Pfam" id="PF25327">
    <property type="entry name" value="UBL_ZFAND1"/>
    <property type="match status" value="1"/>
</dbReference>
<dbReference type="GO" id="GO:0035617">
    <property type="term" value="P:stress granule disassembly"/>
    <property type="evidence" value="ECO:0007669"/>
    <property type="project" value="EnsemblFungi"/>
</dbReference>
<dbReference type="OMA" id="RQYCLKH"/>
<dbReference type="FunCoup" id="G0VI66">
    <property type="interactions" value="241"/>
</dbReference>
<proteinExistence type="predicted"/>
<dbReference type="GO" id="GO:0070628">
    <property type="term" value="F:proteasome binding"/>
    <property type="evidence" value="ECO:0007669"/>
    <property type="project" value="EnsemblFungi"/>
</dbReference>
<keyword evidence="7" id="KW-1185">Reference proteome</keyword>
<evidence type="ECO:0000256" key="2">
    <source>
        <dbReference type="ARBA" id="ARBA00022771"/>
    </source>
</evidence>
<evidence type="ECO:0000256" key="1">
    <source>
        <dbReference type="ARBA" id="ARBA00022723"/>
    </source>
</evidence>
<reference evidence="6 7" key="1">
    <citation type="journal article" date="2011" name="Proc. Natl. Acad. Sci. U.S.A.">
        <title>Evolutionary erosion of yeast sex chromosomes by mating-type switching accidents.</title>
        <authorList>
            <person name="Gordon J.L."/>
            <person name="Armisen D."/>
            <person name="Proux-Wera E."/>
            <person name="Oheigeartaigh S.S."/>
            <person name="Byrne K.P."/>
            <person name="Wolfe K.H."/>
        </authorList>
    </citation>
    <scope>NUCLEOTIDE SEQUENCE [LARGE SCALE GENOMIC DNA]</scope>
    <source>
        <strain evidence="7">ATCC 76901 / BCRC 22586 / CBS 4309 / NBRC 1992 / NRRL Y-12630</strain>
    </source>
</reference>
<dbReference type="InterPro" id="IPR035896">
    <property type="entry name" value="AN1-like_Znf"/>
</dbReference>
<dbReference type="GO" id="GO:0043161">
    <property type="term" value="P:proteasome-mediated ubiquitin-dependent protein catabolic process"/>
    <property type="evidence" value="ECO:0007669"/>
    <property type="project" value="EnsemblFungi"/>
</dbReference>
<keyword evidence="1" id="KW-0479">Metal-binding</keyword>
<dbReference type="SMART" id="SM00154">
    <property type="entry name" value="ZnF_AN1"/>
    <property type="match status" value="1"/>
</dbReference>
<dbReference type="SUPFAM" id="SSF118310">
    <property type="entry name" value="AN1-like Zinc finger"/>
    <property type="match status" value="1"/>
</dbReference>
<dbReference type="PANTHER" id="PTHR14677:SF40">
    <property type="entry name" value="CDC48-ASSOCIATED UBIQUITIN-LIKE_ZINC FINGER PROTEIN 1"/>
    <property type="match status" value="1"/>
</dbReference>
<dbReference type="PANTHER" id="PTHR14677">
    <property type="entry name" value="ARSENITE INDUCUBLE RNA ASSOCIATED PROTEIN AIP-1-RELATED"/>
    <property type="match status" value="1"/>
</dbReference>
<accession>G0VI66</accession>